<keyword evidence="2" id="KW-1003">Cell membrane</keyword>
<dbReference type="GO" id="GO:0005886">
    <property type="term" value="C:plasma membrane"/>
    <property type="evidence" value="ECO:0007669"/>
    <property type="project" value="UniProtKB-SubCell"/>
</dbReference>
<feature type="transmembrane region" description="Helical" evidence="6">
    <location>
        <begin position="400"/>
        <end position="422"/>
    </location>
</feature>
<dbReference type="InterPro" id="IPR035681">
    <property type="entry name" value="ComA-like_MBL"/>
</dbReference>
<keyword evidence="4 6" id="KW-1133">Transmembrane helix</keyword>
<dbReference type="EMBL" id="AP018492">
    <property type="protein sequence ID" value="BBC60824.1"/>
    <property type="molecule type" value="Genomic_DNA"/>
</dbReference>
<feature type="transmembrane region" description="Helical" evidence="6">
    <location>
        <begin position="462"/>
        <end position="483"/>
    </location>
</feature>
<comment type="subcellular location">
    <subcellularLocation>
        <location evidence="1">Cell membrane</location>
        <topology evidence="1">Multi-pass membrane protein</topology>
    </subcellularLocation>
</comment>
<accession>A0A2Z5Y212</accession>
<dbReference type="AlphaFoldDB" id="A0A2Z5Y212"/>
<evidence type="ECO:0000256" key="2">
    <source>
        <dbReference type="ARBA" id="ARBA00022475"/>
    </source>
</evidence>
<dbReference type="PANTHER" id="PTHR30619:SF1">
    <property type="entry name" value="RECOMBINATION PROTEIN 2"/>
    <property type="match status" value="1"/>
</dbReference>
<evidence type="ECO:0000313" key="8">
    <source>
        <dbReference type="EMBL" id="BBC60824.1"/>
    </source>
</evidence>
<organism evidence="8 9">
    <name type="scientific">Melissococcus plutonius</name>
    <dbReference type="NCBI Taxonomy" id="33970"/>
    <lineage>
        <taxon>Bacteria</taxon>
        <taxon>Bacillati</taxon>
        <taxon>Bacillota</taxon>
        <taxon>Bacilli</taxon>
        <taxon>Lactobacillales</taxon>
        <taxon>Enterococcaceae</taxon>
        <taxon>Melissococcus</taxon>
    </lineage>
</organism>
<dbReference type="Pfam" id="PF03772">
    <property type="entry name" value="Competence"/>
    <property type="match status" value="1"/>
</dbReference>
<reference evidence="8 9" key="1">
    <citation type="submission" date="2018-01" db="EMBL/GenBank/DDBJ databases">
        <title>Whole genome sequence of Melissococcus plutonius DAT561.</title>
        <authorList>
            <person name="Okumura K."/>
            <person name="Takamatsu D."/>
            <person name="Okura M."/>
        </authorList>
    </citation>
    <scope>NUCLEOTIDE SEQUENCE [LARGE SCALE GENOMIC DNA]</scope>
    <source>
        <strain evidence="8 9">DAT561</strain>
    </source>
</reference>
<name>A0A2Z5Y212_9ENTE</name>
<evidence type="ECO:0000256" key="6">
    <source>
        <dbReference type="SAM" id="Phobius"/>
    </source>
</evidence>
<feature type="transmembrane region" description="Helical" evidence="6">
    <location>
        <begin position="279"/>
        <end position="304"/>
    </location>
</feature>
<dbReference type="InterPro" id="IPR052159">
    <property type="entry name" value="Competence_DNA_uptake"/>
</dbReference>
<dbReference type="Proteomes" id="UP000269226">
    <property type="component" value="Chromosome"/>
</dbReference>
<dbReference type="NCBIfam" id="TIGR00360">
    <property type="entry name" value="ComEC_N-term"/>
    <property type="match status" value="1"/>
</dbReference>
<evidence type="ECO:0000313" key="9">
    <source>
        <dbReference type="Proteomes" id="UP000269226"/>
    </source>
</evidence>
<keyword evidence="3 6" id="KW-0812">Transmembrane</keyword>
<feature type="transmembrane region" description="Helical" evidence="6">
    <location>
        <begin position="246"/>
        <end position="267"/>
    </location>
</feature>
<feature type="transmembrane region" description="Helical" evidence="6">
    <location>
        <begin position="347"/>
        <end position="363"/>
    </location>
</feature>
<dbReference type="PANTHER" id="PTHR30619">
    <property type="entry name" value="DNA INTERNALIZATION/COMPETENCE PROTEIN COMEC/REC2"/>
    <property type="match status" value="1"/>
</dbReference>
<dbReference type="SMART" id="SM00849">
    <property type="entry name" value="Lactamase_B"/>
    <property type="match status" value="1"/>
</dbReference>
<dbReference type="SUPFAM" id="SSF56281">
    <property type="entry name" value="Metallo-hydrolase/oxidoreductase"/>
    <property type="match status" value="1"/>
</dbReference>
<evidence type="ECO:0000259" key="7">
    <source>
        <dbReference type="SMART" id="SM00849"/>
    </source>
</evidence>
<dbReference type="CDD" id="cd07731">
    <property type="entry name" value="ComA-like_MBL-fold"/>
    <property type="match status" value="1"/>
</dbReference>
<feature type="transmembrane region" description="Helical" evidence="6">
    <location>
        <begin position="429"/>
        <end position="450"/>
    </location>
</feature>
<dbReference type="InterPro" id="IPR001279">
    <property type="entry name" value="Metallo-B-lactamas"/>
</dbReference>
<gene>
    <name evidence="8" type="ORF">DAT561_0705</name>
</gene>
<feature type="transmembrane region" description="Helical" evidence="6">
    <location>
        <begin position="490"/>
        <end position="514"/>
    </location>
</feature>
<feature type="transmembrane region" description="Helical" evidence="6">
    <location>
        <begin position="51"/>
        <end position="72"/>
    </location>
</feature>
<dbReference type="Gene3D" id="3.60.15.10">
    <property type="entry name" value="Ribonuclease Z/Hydroxyacylglutathione hydrolase-like"/>
    <property type="match status" value="1"/>
</dbReference>
<evidence type="ECO:0000256" key="3">
    <source>
        <dbReference type="ARBA" id="ARBA00022692"/>
    </source>
</evidence>
<dbReference type="GO" id="GO:0030420">
    <property type="term" value="P:establishment of competence for transformation"/>
    <property type="evidence" value="ECO:0007669"/>
    <property type="project" value="InterPro"/>
</dbReference>
<dbReference type="InterPro" id="IPR004477">
    <property type="entry name" value="ComEC_N"/>
</dbReference>
<dbReference type="Pfam" id="PF00753">
    <property type="entry name" value="Lactamase_B"/>
    <property type="match status" value="1"/>
</dbReference>
<sequence length="778" mass="90284">MKNYLQAINNYYFFPALASLGVAIFLLEMHKSNVFLLGIIAIRIYCTKHRKIQLCCLLVAFLTLLSSGYLLIHEKKHQLDEMKNCSGKLTIWPDNIRVDGDRLQLRGKVKLDNSTFTFKNLAFYKLTSKEEKIYWQTRMRPVEISFVGSSQKPLDQINRFGFNYQKFLKQQKIYQIITVKKIHSISAVVVPIYRFDRWIGILRSWLAQHIQRNFGKQTAIYMNMLLLGIKQSEFSEIEETFSTLGILHLFSLSGMHVTFFMNCFRYFLLRIGIQTNKVFWLQLLFAIFYSGMTGFSISVIRALLQMSFQLINQKYSLKLSSLDCWSLALIVHLLGNPYLLFTNAGKFSYFLSFFIYYILKIIAHYPSKWLKSSLLSLLLGITMIPLAGVTFYEWQVFSGLLTWICFPLFKKILLPIILSSFLFSFISKINIYIVILEQFFQSLTILFMRIEQFWIGNIGIRHFSFFTCLLIIYLLICFFNAWINKKRRAISYSICLLLVLNFKFLSPIGTVAIIDVGQGDSIFLQAPFHKENILIDTGGKLAFKKEEWAMRQQEKAGATYSVIPYLKSRGVTKLDKVFITHGDEDHFGDLLTISKKIKIKNLYFPNGTTKKKKFLSAVKQLSKNGTRCYELLAGDNIDSYFHFEFLSPFKEGIGENNDSLVMYTKIADKSFLFTGDLEIEGEHQLIKYWPTLTIDILKVGHHGSKTSSSPMFLDQLKPQEAIISCGRNNHFNHPNIEVLKELEKRQIDLFRTDQQGMIYYEWLPGSKLSKGKVVKKTN</sequence>
<protein>
    <submittedName>
        <fullName evidence="8">DNA internalization-related competence proteinComEC/Rec2</fullName>
    </submittedName>
</protein>
<feature type="transmembrane region" description="Helical" evidence="6">
    <location>
        <begin position="12"/>
        <end position="45"/>
    </location>
</feature>
<evidence type="ECO:0000256" key="1">
    <source>
        <dbReference type="ARBA" id="ARBA00004651"/>
    </source>
</evidence>
<dbReference type="GeneID" id="57043261"/>
<dbReference type="NCBIfam" id="TIGR00361">
    <property type="entry name" value="ComEC_Rec2"/>
    <property type="match status" value="1"/>
</dbReference>
<evidence type="ECO:0000256" key="5">
    <source>
        <dbReference type="ARBA" id="ARBA00023136"/>
    </source>
</evidence>
<keyword evidence="5 6" id="KW-0472">Membrane</keyword>
<dbReference type="InterPro" id="IPR004797">
    <property type="entry name" value="Competence_ComEC/Rec2"/>
</dbReference>
<feature type="transmembrane region" description="Helical" evidence="6">
    <location>
        <begin position="375"/>
        <end position="394"/>
    </location>
</feature>
<feature type="domain" description="Metallo-beta-lactamase" evidence="7">
    <location>
        <begin position="518"/>
        <end position="727"/>
    </location>
</feature>
<dbReference type="InterPro" id="IPR036866">
    <property type="entry name" value="RibonucZ/Hydroxyglut_hydro"/>
</dbReference>
<dbReference type="RefSeq" id="WP_015694816.1">
    <property type="nucleotide sequence ID" value="NZ_AP018492.1"/>
</dbReference>
<evidence type="ECO:0000256" key="4">
    <source>
        <dbReference type="ARBA" id="ARBA00022989"/>
    </source>
</evidence>
<proteinExistence type="predicted"/>